<keyword evidence="2" id="KW-0813">Transport</keyword>
<dbReference type="Gene3D" id="3.40.190.10">
    <property type="entry name" value="Periplasmic binding protein-like II"/>
    <property type="match status" value="1"/>
</dbReference>
<evidence type="ECO:0000256" key="4">
    <source>
        <dbReference type="SAM" id="Phobius"/>
    </source>
</evidence>
<sequence>MYIDIERRVNLKKIFVVLGLFVVSIVFLLGFIDKSPTKQVRSEADIVYSINNIPSNFVTVGSLSKREQDIICAVSKGLVELDTNGELVPALADSVDIRDNGIEYDFKIRDDVYWSDGTKITPSDIAEFFREVITLEAEEDIEPLLNVFGVIDYRNGNKSFSNGVGITATDTNLILRLNSQDSNFLNELTKPQYRLRKSVILWEEIGNNYTTIPYSGNYSIADINSLNEITLKRNNTADSSLAKTIHMVNDDSEDLALAAFEIGQRDIVLNPPKSQLNRLSKEGKLVSIPSSKSVYLAFNKNNILSIDDRKEIYRLITKALEDYESDNKSLIKLADGSYFRDEEQDLSKLQDRKVMSSLGEEAEIPEVIYIACEESLLNKEMVDYISNWFAENTDITLVGSLLREEITSDISYYDMAILNLNADYNDKSEFYKVISPYISEELAEKVSIFNTVEEEKEILTQIEDNLFENYSVLPLIFYNDNIAVNTSIENISLDGNGNLKFEIIKK</sequence>
<keyword evidence="4" id="KW-0472">Membrane</keyword>
<evidence type="ECO:0000259" key="5">
    <source>
        <dbReference type="Pfam" id="PF00496"/>
    </source>
</evidence>
<evidence type="ECO:0000256" key="1">
    <source>
        <dbReference type="ARBA" id="ARBA00005695"/>
    </source>
</evidence>
<dbReference type="GO" id="GO:0015833">
    <property type="term" value="P:peptide transport"/>
    <property type="evidence" value="ECO:0007669"/>
    <property type="project" value="TreeGrafter"/>
</dbReference>
<organism evidence="6 7">
    <name type="scientific">Clostridium disporicum</name>
    <dbReference type="NCBI Taxonomy" id="84024"/>
    <lineage>
        <taxon>Bacteria</taxon>
        <taxon>Bacillati</taxon>
        <taxon>Bacillota</taxon>
        <taxon>Clostridia</taxon>
        <taxon>Eubacteriales</taxon>
        <taxon>Clostridiaceae</taxon>
        <taxon>Clostridium</taxon>
    </lineage>
</organism>
<name>A0A174HPN9_9CLOT</name>
<dbReference type="Pfam" id="PF00496">
    <property type="entry name" value="SBP_bac_5"/>
    <property type="match status" value="1"/>
</dbReference>
<dbReference type="EMBL" id="CYZX01000015">
    <property type="protein sequence ID" value="CUO75098.1"/>
    <property type="molecule type" value="Genomic_DNA"/>
</dbReference>
<evidence type="ECO:0000313" key="6">
    <source>
        <dbReference type="EMBL" id="CUO75098.1"/>
    </source>
</evidence>
<comment type="similarity">
    <text evidence="1">Belongs to the bacterial solute-binding protein 5 family.</text>
</comment>
<feature type="domain" description="Solute-binding protein family 5" evidence="5">
    <location>
        <begin position="86"/>
        <end position="302"/>
    </location>
</feature>
<dbReference type="Proteomes" id="UP000095594">
    <property type="component" value="Unassembled WGS sequence"/>
</dbReference>
<keyword evidence="3" id="KW-0732">Signal</keyword>
<dbReference type="InterPro" id="IPR000914">
    <property type="entry name" value="SBP_5_dom"/>
</dbReference>
<keyword evidence="4" id="KW-1133">Transmembrane helix</keyword>
<dbReference type="PANTHER" id="PTHR30290:SF9">
    <property type="entry name" value="OLIGOPEPTIDE-BINDING PROTEIN APPA"/>
    <property type="match status" value="1"/>
</dbReference>
<dbReference type="InterPro" id="IPR039424">
    <property type="entry name" value="SBP_5"/>
</dbReference>
<keyword evidence="4" id="KW-0812">Transmembrane</keyword>
<evidence type="ECO:0000256" key="2">
    <source>
        <dbReference type="ARBA" id="ARBA00022448"/>
    </source>
</evidence>
<proteinExistence type="inferred from homology"/>
<dbReference type="GO" id="GO:1904680">
    <property type="term" value="F:peptide transmembrane transporter activity"/>
    <property type="evidence" value="ECO:0007669"/>
    <property type="project" value="TreeGrafter"/>
</dbReference>
<dbReference type="OrthoDB" id="403896at2"/>
<dbReference type="PANTHER" id="PTHR30290">
    <property type="entry name" value="PERIPLASMIC BINDING COMPONENT OF ABC TRANSPORTER"/>
    <property type="match status" value="1"/>
</dbReference>
<accession>A0A174HPN9</accession>
<evidence type="ECO:0000313" key="7">
    <source>
        <dbReference type="Proteomes" id="UP000095594"/>
    </source>
</evidence>
<evidence type="ECO:0000256" key="3">
    <source>
        <dbReference type="ARBA" id="ARBA00022729"/>
    </source>
</evidence>
<reference evidence="6 7" key="1">
    <citation type="submission" date="2015-09" db="EMBL/GenBank/DDBJ databases">
        <authorList>
            <consortium name="Pathogen Informatics"/>
        </authorList>
    </citation>
    <scope>NUCLEOTIDE SEQUENCE [LARGE SCALE GENOMIC DNA]</scope>
    <source>
        <strain evidence="6 7">2789STDY5834856</strain>
    </source>
</reference>
<dbReference type="SUPFAM" id="SSF53850">
    <property type="entry name" value="Periplasmic binding protein-like II"/>
    <property type="match status" value="1"/>
</dbReference>
<dbReference type="Gene3D" id="3.90.76.10">
    <property type="entry name" value="Dipeptide-binding Protein, Domain 1"/>
    <property type="match status" value="1"/>
</dbReference>
<dbReference type="Gene3D" id="3.10.105.10">
    <property type="entry name" value="Dipeptide-binding Protein, Domain 3"/>
    <property type="match status" value="1"/>
</dbReference>
<feature type="transmembrane region" description="Helical" evidence="4">
    <location>
        <begin position="14"/>
        <end position="32"/>
    </location>
</feature>
<dbReference type="AlphaFoldDB" id="A0A174HPN9"/>
<gene>
    <name evidence="6" type="primary">mppA</name>
    <name evidence="6" type="ORF">ERS852471_02206</name>
</gene>
<protein>
    <submittedName>
        <fullName evidence="6">Extracellular solute-binding protein</fullName>
    </submittedName>
</protein>